<evidence type="ECO:0000313" key="14">
    <source>
        <dbReference type="Proteomes" id="UP000465035"/>
    </source>
</evidence>
<comment type="cofactor">
    <cofactor evidence="11">
        <name>Mg(2+)</name>
        <dbReference type="ChEBI" id="CHEBI:18420"/>
    </cofactor>
</comment>
<dbReference type="GO" id="GO:0070402">
    <property type="term" value="F:NADPH binding"/>
    <property type="evidence" value="ECO:0007669"/>
    <property type="project" value="UniProtKB-UniRule"/>
</dbReference>
<dbReference type="InterPro" id="IPR011179">
    <property type="entry name" value="IPdP_isomerase"/>
</dbReference>
<dbReference type="Proteomes" id="UP000465035">
    <property type="component" value="Chromosome"/>
</dbReference>
<keyword evidence="2 11" id="KW-0963">Cytoplasm</keyword>
<feature type="binding site" evidence="11">
    <location>
        <position position="153"/>
    </location>
    <ligand>
        <name>Mg(2+)</name>
        <dbReference type="ChEBI" id="CHEBI:18420"/>
    </ligand>
</feature>
<comment type="similarity">
    <text evidence="11">Belongs to the IPP isomerase type 2 family.</text>
</comment>
<evidence type="ECO:0000256" key="5">
    <source>
        <dbReference type="ARBA" id="ARBA00022723"/>
    </source>
</evidence>
<evidence type="ECO:0000259" key="12">
    <source>
        <dbReference type="Pfam" id="PF01070"/>
    </source>
</evidence>
<accession>A0A6P1E3W9</accession>
<feature type="binding site" evidence="11">
    <location>
        <begin position="8"/>
        <end position="9"/>
    </location>
    <ligand>
        <name>substrate</name>
    </ligand>
</feature>
<feature type="binding site" evidence="11">
    <location>
        <position position="93"/>
    </location>
    <ligand>
        <name>FMN</name>
        <dbReference type="ChEBI" id="CHEBI:58210"/>
    </ligand>
</feature>
<evidence type="ECO:0000256" key="1">
    <source>
        <dbReference type="ARBA" id="ARBA00001917"/>
    </source>
</evidence>
<name>A0A6P1E3W9_LENHI</name>
<dbReference type="PANTHER" id="PTHR43665:SF1">
    <property type="entry name" value="ISOPENTENYL-DIPHOSPHATE DELTA-ISOMERASE"/>
    <property type="match status" value="1"/>
</dbReference>
<dbReference type="SMR" id="A0A6P1E3W9"/>
<comment type="function">
    <text evidence="11">Involved in the biosynthesis of isoprenoids. Catalyzes the 1,3-allylic rearrangement of the homoallylic substrate isopentenyl (IPP) to its allylic isomer, dimethylallyl diphosphate (DMAPP).</text>
</comment>
<evidence type="ECO:0000256" key="9">
    <source>
        <dbReference type="ARBA" id="ARBA00023235"/>
    </source>
</evidence>
<dbReference type="PANTHER" id="PTHR43665">
    <property type="entry name" value="ISOPENTENYL-DIPHOSPHATE DELTA-ISOMERASE"/>
    <property type="match status" value="1"/>
</dbReference>
<comment type="subunit">
    <text evidence="10 11">Homooctamer. Dimer of tetramers.</text>
</comment>
<gene>
    <name evidence="11" type="primary">fni</name>
    <name evidence="13" type="ORF">GQR93_07615</name>
</gene>
<evidence type="ECO:0000313" key="13">
    <source>
        <dbReference type="EMBL" id="QHB52066.1"/>
    </source>
</evidence>
<keyword evidence="8 11" id="KW-0414">Isoprene biosynthesis</keyword>
<evidence type="ECO:0000256" key="3">
    <source>
        <dbReference type="ARBA" id="ARBA00022630"/>
    </source>
</evidence>
<dbReference type="EMBL" id="CP047121">
    <property type="protein sequence ID" value="QHB52066.1"/>
    <property type="molecule type" value="Genomic_DNA"/>
</dbReference>
<feature type="binding site" evidence="11">
    <location>
        <position position="213"/>
    </location>
    <ligand>
        <name>FMN</name>
        <dbReference type="ChEBI" id="CHEBI:58210"/>
    </ligand>
</feature>
<organism evidence="13 14">
    <name type="scientific">Lentilactobacillus hilgardii</name>
    <name type="common">Lactobacillus hilgardii</name>
    <dbReference type="NCBI Taxonomy" id="1588"/>
    <lineage>
        <taxon>Bacteria</taxon>
        <taxon>Bacillati</taxon>
        <taxon>Bacillota</taxon>
        <taxon>Bacilli</taxon>
        <taxon>Lactobacillales</taxon>
        <taxon>Lactobacillaceae</taxon>
        <taxon>Lentilactobacillus</taxon>
    </lineage>
</organism>
<dbReference type="Gene3D" id="3.20.20.70">
    <property type="entry name" value="Aldolase class I"/>
    <property type="match status" value="1"/>
</dbReference>
<evidence type="ECO:0000256" key="8">
    <source>
        <dbReference type="ARBA" id="ARBA00023229"/>
    </source>
</evidence>
<dbReference type="GO" id="GO:0004452">
    <property type="term" value="F:isopentenyl-diphosphate delta-isomerase activity"/>
    <property type="evidence" value="ECO:0007669"/>
    <property type="project" value="UniProtKB-UniRule"/>
</dbReference>
<evidence type="ECO:0000256" key="7">
    <source>
        <dbReference type="ARBA" id="ARBA00022857"/>
    </source>
</evidence>
<dbReference type="EC" id="5.3.3.2" evidence="11"/>
<evidence type="ECO:0000256" key="10">
    <source>
        <dbReference type="ARBA" id="ARBA00025810"/>
    </source>
</evidence>
<keyword evidence="3 11" id="KW-0285">Flavoprotein</keyword>
<comment type="subcellular location">
    <subcellularLocation>
        <location evidence="11">Cytoplasm</location>
    </subcellularLocation>
</comment>
<dbReference type="HAMAP" id="MF_00354">
    <property type="entry name" value="Idi_2"/>
    <property type="match status" value="1"/>
</dbReference>
<dbReference type="AlphaFoldDB" id="A0A6P1E3W9"/>
<dbReference type="CDD" id="cd02811">
    <property type="entry name" value="IDI-2_FMN"/>
    <property type="match status" value="1"/>
</dbReference>
<feature type="binding site" evidence="11">
    <location>
        <begin position="259"/>
        <end position="261"/>
    </location>
    <ligand>
        <name>FMN</name>
        <dbReference type="ChEBI" id="CHEBI:58210"/>
    </ligand>
</feature>
<proteinExistence type="inferred from homology"/>
<protein>
    <recommendedName>
        <fullName evidence="11">Isopentenyl-diphosphate delta-isomerase</fullName>
        <shortName evidence="11">IPP isomerase</shortName>
        <ecNumber evidence="11">5.3.3.2</ecNumber>
    </recommendedName>
    <alternativeName>
        <fullName evidence="11">Isopentenyl diphosphate:dimethylallyl diphosphate isomerase</fullName>
    </alternativeName>
    <alternativeName>
        <fullName evidence="11">Isopentenyl pyrophosphate isomerase</fullName>
    </alternativeName>
    <alternativeName>
        <fullName evidence="11">Type 2 isopentenyl diphosphate isomerase</fullName>
        <shortName evidence="11">IDI-2</shortName>
    </alternativeName>
</protein>
<evidence type="ECO:0000256" key="11">
    <source>
        <dbReference type="HAMAP-Rule" id="MF_00354"/>
    </source>
</evidence>
<dbReference type="GO" id="GO:0010181">
    <property type="term" value="F:FMN binding"/>
    <property type="evidence" value="ECO:0007669"/>
    <property type="project" value="UniProtKB-UniRule"/>
</dbReference>
<keyword evidence="4 11" id="KW-0288">FMN</keyword>
<feature type="binding site" evidence="11">
    <location>
        <position position="183"/>
    </location>
    <ligand>
        <name>FMN</name>
        <dbReference type="ChEBI" id="CHEBI:58210"/>
    </ligand>
</feature>
<feature type="binding site" evidence="11">
    <location>
        <begin position="280"/>
        <end position="281"/>
    </location>
    <ligand>
        <name>FMN</name>
        <dbReference type="ChEBI" id="CHEBI:58210"/>
    </ligand>
</feature>
<comment type="catalytic activity">
    <reaction evidence="11">
        <text>isopentenyl diphosphate = dimethylallyl diphosphate</text>
        <dbReference type="Rhea" id="RHEA:23284"/>
        <dbReference type="ChEBI" id="CHEBI:57623"/>
        <dbReference type="ChEBI" id="CHEBI:128769"/>
        <dbReference type="EC" id="5.3.3.2"/>
    </reaction>
</comment>
<keyword evidence="9 11" id="KW-0413">Isomerase</keyword>
<dbReference type="GeneID" id="69058226"/>
<keyword evidence="6 11" id="KW-0460">Magnesium</keyword>
<keyword evidence="5 11" id="KW-0479">Metal-binding</keyword>
<dbReference type="SUPFAM" id="SSF51395">
    <property type="entry name" value="FMN-linked oxidoreductases"/>
    <property type="match status" value="1"/>
</dbReference>
<evidence type="ECO:0000256" key="2">
    <source>
        <dbReference type="ARBA" id="ARBA00022490"/>
    </source>
</evidence>
<dbReference type="InterPro" id="IPR013785">
    <property type="entry name" value="Aldolase_TIM"/>
</dbReference>
<feature type="binding site" evidence="11">
    <location>
        <position position="122"/>
    </location>
    <ligand>
        <name>FMN</name>
        <dbReference type="ChEBI" id="CHEBI:58210"/>
    </ligand>
</feature>
<dbReference type="RefSeq" id="WP_003553985.1">
    <property type="nucleotide sequence ID" value="NZ_CABKOL010000102.1"/>
</dbReference>
<dbReference type="Pfam" id="PF01070">
    <property type="entry name" value="FMN_dh"/>
    <property type="match status" value="1"/>
</dbReference>
<dbReference type="GO" id="GO:0005737">
    <property type="term" value="C:cytoplasm"/>
    <property type="evidence" value="ECO:0007669"/>
    <property type="project" value="UniProtKB-SubCell"/>
</dbReference>
<feature type="binding site" evidence="11">
    <location>
        <position position="152"/>
    </location>
    <ligand>
        <name>substrate</name>
    </ligand>
</feature>
<evidence type="ECO:0000256" key="6">
    <source>
        <dbReference type="ARBA" id="ARBA00022842"/>
    </source>
</evidence>
<feature type="binding site" evidence="11">
    <location>
        <position position="208"/>
    </location>
    <ligand>
        <name>FMN</name>
        <dbReference type="ChEBI" id="CHEBI:58210"/>
    </ligand>
</feature>
<dbReference type="GO" id="GO:0000287">
    <property type="term" value="F:magnesium ion binding"/>
    <property type="evidence" value="ECO:0007669"/>
    <property type="project" value="UniProtKB-UniRule"/>
</dbReference>
<dbReference type="PIRSF" id="PIRSF003314">
    <property type="entry name" value="IPP_isomerase"/>
    <property type="match status" value="1"/>
</dbReference>
<dbReference type="GO" id="GO:0008299">
    <property type="term" value="P:isoprenoid biosynthetic process"/>
    <property type="evidence" value="ECO:0007669"/>
    <property type="project" value="UniProtKB-UniRule"/>
</dbReference>
<comment type="cofactor">
    <cofactor evidence="1 11">
        <name>FMN</name>
        <dbReference type="ChEBI" id="CHEBI:58210"/>
    </cofactor>
</comment>
<dbReference type="GO" id="GO:0016491">
    <property type="term" value="F:oxidoreductase activity"/>
    <property type="evidence" value="ECO:0007669"/>
    <property type="project" value="InterPro"/>
</dbReference>
<comment type="cofactor">
    <cofactor evidence="11">
        <name>NADPH</name>
        <dbReference type="ChEBI" id="CHEBI:57783"/>
    </cofactor>
</comment>
<keyword evidence="7 11" id="KW-0521">NADP</keyword>
<reference evidence="13 14" key="1">
    <citation type="submission" date="2019-12" db="EMBL/GenBank/DDBJ databases">
        <title>Lactobacillus hilgardii FLUB.</title>
        <authorList>
            <person name="Gustaw K."/>
        </authorList>
    </citation>
    <scope>NUCLEOTIDE SEQUENCE [LARGE SCALE GENOMIC DNA]</scope>
    <source>
        <strain evidence="13 14">FLUB</strain>
    </source>
</reference>
<comment type="caution">
    <text evidence="11">Lacks conserved residue(s) required for the propagation of feature annotation.</text>
</comment>
<dbReference type="InterPro" id="IPR000262">
    <property type="entry name" value="FMN-dep_DH"/>
</dbReference>
<dbReference type="NCBIfam" id="TIGR02151">
    <property type="entry name" value="IPP_isom_2"/>
    <property type="match status" value="1"/>
</dbReference>
<sequence>MISKHSHRKDEHISLAEKFYQDTDVFAPLRFVHQSLPKYALSEIDLSTKIGPLNLQIPFYIEAISGGSPHTRDINQKLATIAKKTGLAMAVGSQSVALSDTSLVETFTVAREVNPDGLLFANIGANKTVNDARHAVAMIDADALELHVNPAQELIMPEGDRQFNFLTNIKQIVEGLSVPVIVKEVGFGMSRETIQQLIDLGVGYVNVSGQGGTNFAEIENFRRRDKEMAYLKDWGLTTPESLMESRPFQDRLTVLASGGVKSPLDIAKCLALGSHAVGVAGTFLHLVIHENIDEVIRVIEQWQYGLKTIMMLTNSKNITELQKKKLILPPSLASYLEQRHLTY</sequence>
<feature type="domain" description="FMN-dependent dehydrogenase" evidence="12">
    <location>
        <begin position="150"/>
        <end position="326"/>
    </location>
</feature>
<evidence type="ECO:0000256" key="4">
    <source>
        <dbReference type="ARBA" id="ARBA00022643"/>
    </source>
</evidence>